<dbReference type="PRINTS" id="PR00449">
    <property type="entry name" value="RASTRNSFRMNG"/>
</dbReference>
<feature type="binding site" evidence="8">
    <location>
        <begin position="10"/>
        <end position="17"/>
    </location>
    <ligand>
        <name>GTP</name>
        <dbReference type="ChEBI" id="CHEBI:37565"/>
        <label>1</label>
    </ligand>
</feature>
<evidence type="ECO:0000313" key="13">
    <source>
        <dbReference type="EMBL" id="QDT56992.1"/>
    </source>
</evidence>
<feature type="domain" description="G" evidence="11">
    <location>
        <begin position="5"/>
        <end position="121"/>
    </location>
</feature>
<accession>A0A517SLJ3</accession>
<evidence type="ECO:0000256" key="4">
    <source>
        <dbReference type="ARBA" id="ARBA00022737"/>
    </source>
</evidence>
<evidence type="ECO:0000256" key="2">
    <source>
        <dbReference type="ARBA" id="ARBA00020953"/>
    </source>
</evidence>
<feature type="binding site" evidence="8">
    <location>
        <begin position="238"/>
        <end position="242"/>
    </location>
    <ligand>
        <name>GTP</name>
        <dbReference type="ChEBI" id="CHEBI:37565"/>
        <label>2</label>
    </ligand>
</feature>
<sequence>MSVPKVVIVGRPNVGKSSVMNWQAGRLVSVVEPTAGVTRDRVTYLMHAGERYFDLVDTGGMGVEDMDDLTADVERQIEIGLAEASLIVFVVDGTEGVTPLDRLVAERLRKIDVRKLLVINKCDSSKTDAEIHQFEGLAPDAEMIQTSVKANRNRKELLQTIVANLPTAETDEAASGELQAAEPEMRLAIVGRRNVGKSTFINALAKTERMIVSEVAGTTRDMVDVRFELDEKSFIAIDTPGVRKRKSLANDMEYYGFVRAQKSIRRADMVLMFFDAVETISRVDMKLVDDIQSQDKPCIFVVNKWDLGLEKGMTSEKWAEYLAKTFSMMKYVPVAFVTAKDSRNIKQLVNLSQSIFKQSRTRVSTPRLNKALQKAIERNPPASKNGKRLKIFYATQVSTQPPTIVVKTNDPTLLNEGWKRYLLSSLREQLPFKEIPIRLYFRGRSEKDDPDEKPKKQKRGGKKIAKRKSRKANTIIDKTGSSSD</sequence>
<reference evidence="13 14" key="1">
    <citation type="submission" date="2019-02" db="EMBL/GenBank/DDBJ databases">
        <title>Deep-cultivation of Planctomycetes and their phenomic and genomic characterization uncovers novel biology.</title>
        <authorList>
            <person name="Wiegand S."/>
            <person name="Jogler M."/>
            <person name="Boedeker C."/>
            <person name="Pinto D."/>
            <person name="Vollmers J."/>
            <person name="Rivas-Marin E."/>
            <person name="Kohn T."/>
            <person name="Peeters S.H."/>
            <person name="Heuer A."/>
            <person name="Rast P."/>
            <person name="Oberbeckmann S."/>
            <person name="Bunk B."/>
            <person name="Jeske O."/>
            <person name="Meyerdierks A."/>
            <person name="Storesund J.E."/>
            <person name="Kallscheuer N."/>
            <person name="Luecker S."/>
            <person name="Lage O.M."/>
            <person name="Pohl T."/>
            <person name="Merkel B.J."/>
            <person name="Hornburger P."/>
            <person name="Mueller R.-W."/>
            <person name="Bruemmer F."/>
            <person name="Labrenz M."/>
            <person name="Spormann A.M."/>
            <person name="Op den Camp H."/>
            <person name="Overmann J."/>
            <person name="Amann R."/>
            <person name="Jetten M.S.M."/>
            <person name="Mascher T."/>
            <person name="Medema M.H."/>
            <person name="Devos D.P."/>
            <person name="Kaster A.-K."/>
            <person name="Ovreas L."/>
            <person name="Rohde M."/>
            <person name="Galperin M.Y."/>
            <person name="Jogler C."/>
        </authorList>
    </citation>
    <scope>NUCLEOTIDE SEQUENCE [LARGE SCALE GENOMIC DNA]</scope>
    <source>
        <strain evidence="13 14">Pan44</strain>
    </source>
</reference>
<proteinExistence type="inferred from homology"/>
<dbReference type="AlphaFoldDB" id="A0A517SLJ3"/>
<evidence type="ECO:0000259" key="12">
    <source>
        <dbReference type="Pfam" id="PF14714"/>
    </source>
</evidence>
<organism evidence="13 14">
    <name type="scientific">Caulifigura coniformis</name>
    <dbReference type="NCBI Taxonomy" id="2527983"/>
    <lineage>
        <taxon>Bacteria</taxon>
        <taxon>Pseudomonadati</taxon>
        <taxon>Planctomycetota</taxon>
        <taxon>Planctomycetia</taxon>
        <taxon>Planctomycetales</taxon>
        <taxon>Planctomycetaceae</taxon>
        <taxon>Caulifigura</taxon>
    </lineage>
</organism>
<evidence type="ECO:0000256" key="7">
    <source>
        <dbReference type="ARBA" id="ARBA00032345"/>
    </source>
</evidence>
<keyword evidence="5 8" id="KW-0547">Nucleotide-binding</keyword>
<dbReference type="OrthoDB" id="9805918at2"/>
<dbReference type="GO" id="GO:0043022">
    <property type="term" value="F:ribosome binding"/>
    <property type="evidence" value="ECO:0007669"/>
    <property type="project" value="TreeGrafter"/>
</dbReference>
<keyword evidence="14" id="KW-1185">Reference proteome</keyword>
<evidence type="ECO:0000256" key="1">
    <source>
        <dbReference type="ARBA" id="ARBA00008279"/>
    </source>
</evidence>
<dbReference type="InterPro" id="IPR032859">
    <property type="entry name" value="KH_dom-like"/>
</dbReference>
<dbReference type="PANTHER" id="PTHR43834:SF6">
    <property type="entry name" value="GTPASE DER"/>
    <property type="match status" value="1"/>
</dbReference>
<dbReference type="Gene3D" id="3.30.300.20">
    <property type="match status" value="1"/>
</dbReference>
<feature type="domain" description="GTPase Der C-terminal KH-domain-like" evidence="12">
    <location>
        <begin position="362"/>
        <end position="442"/>
    </location>
</feature>
<keyword evidence="6 8" id="KW-0342">GTP-binding</keyword>
<feature type="binding site" evidence="8">
    <location>
        <begin position="191"/>
        <end position="198"/>
    </location>
    <ligand>
        <name>GTP</name>
        <dbReference type="ChEBI" id="CHEBI:37565"/>
        <label>2</label>
    </ligand>
</feature>
<dbReference type="EMBL" id="CP036271">
    <property type="protein sequence ID" value="QDT56992.1"/>
    <property type="molecule type" value="Genomic_DNA"/>
</dbReference>
<dbReference type="InterPro" id="IPR016484">
    <property type="entry name" value="GTPase_Der"/>
</dbReference>
<evidence type="ECO:0000256" key="3">
    <source>
        <dbReference type="ARBA" id="ARBA00022517"/>
    </source>
</evidence>
<dbReference type="InterPro" id="IPR015946">
    <property type="entry name" value="KH_dom-like_a/b"/>
</dbReference>
<evidence type="ECO:0000256" key="6">
    <source>
        <dbReference type="ARBA" id="ARBA00023134"/>
    </source>
</evidence>
<gene>
    <name evidence="8 13" type="primary">der</name>
    <name evidence="13" type="ORF">Pan44_50560</name>
</gene>
<evidence type="ECO:0000256" key="5">
    <source>
        <dbReference type="ARBA" id="ARBA00022741"/>
    </source>
</evidence>
<feature type="binding site" evidence="8">
    <location>
        <begin position="303"/>
        <end position="306"/>
    </location>
    <ligand>
        <name>GTP</name>
        <dbReference type="ChEBI" id="CHEBI:37565"/>
        <label>2</label>
    </ligand>
</feature>
<feature type="compositionally biased region" description="Basic and acidic residues" evidence="10">
    <location>
        <begin position="443"/>
        <end position="454"/>
    </location>
</feature>
<feature type="domain" description="G" evidence="11">
    <location>
        <begin position="187"/>
        <end position="304"/>
    </location>
</feature>
<dbReference type="PANTHER" id="PTHR43834">
    <property type="entry name" value="GTPASE DER"/>
    <property type="match status" value="1"/>
</dbReference>
<dbReference type="FunCoup" id="A0A517SLJ3">
    <property type="interactions" value="494"/>
</dbReference>
<name>A0A517SLJ3_9PLAN</name>
<protein>
    <recommendedName>
        <fullName evidence="2 8">GTPase Der</fullName>
    </recommendedName>
    <alternativeName>
        <fullName evidence="7 8">GTP-binding protein EngA</fullName>
    </alternativeName>
</protein>
<dbReference type="RefSeq" id="WP_145034396.1">
    <property type="nucleotide sequence ID" value="NZ_CP036271.1"/>
</dbReference>
<dbReference type="InterPro" id="IPR027417">
    <property type="entry name" value="P-loop_NTPase"/>
</dbReference>
<evidence type="ECO:0000256" key="8">
    <source>
        <dbReference type="HAMAP-Rule" id="MF_00195"/>
    </source>
</evidence>
<feature type="region of interest" description="Disordered" evidence="10">
    <location>
        <begin position="443"/>
        <end position="484"/>
    </location>
</feature>
<dbReference type="InParanoid" id="A0A517SLJ3"/>
<dbReference type="Gene3D" id="3.40.50.300">
    <property type="entry name" value="P-loop containing nucleotide triphosphate hydrolases"/>
    <property type="match status" value="2"/>
</dbReference>
<dbReference type="Pfam" id="PF01926">
    <property type="entry name" value="MMR_HSR1"/>
    <property type="match status" value="2"/>
</dbReference>
<dbReference type="NCBIfam" id="TIGR00231">
    <property type="entry name" value="small_GTP"/>
    <property type="match status" value="2"/>
</dbReference>
<dbReference type="PIRSF" id="PIRSF006485">
    <property type="entry name" value="GTP-binding_EngA"/>
    <property type="match status" value="1"/>
</dbReference>
<evidence type="ECO:0000256" key="9">
    <source>
        <dbReference type="RuleBase" id="RU004481"/>
    </source>
</evidence>
<dbReference type="Proteomes" id="UP000315700">
    <property type="component" value="Chromosome"/>
</dbReference>
<feature type="compositionally biased region" description="Basic residues" evidence="10">
    <location>
        <begin position="455"/>
        <end position="471"/>
    </location>
</feature>
<feature type="binding site" evidence="8">
    <location>
        <begin position="120"/>
        <end position="123"/>
    </location>
    <ligand>
        <name>GTP</name>
        <dbReference type="ChEBI" id="CHEBI:37565"/>
        <label>1</label>
    </ligand>
</feature>
<dbReference type="Pfam" id="PF14714">
    <property type="entry name" value="KH_dom-like"/>
    <property type="match status" value="1"/>
</dbReference>
<comment type="similarity">
    <text evidence="1 8 9">Belongs to the TRAFAC class TrmE-Era-EngA-EngB-Septin-like GTPase superfamily. EngA (Der) GTPase family.</text>
</comment>
<dbReference type="FunFam" id="3.30.300.20:FF:000004">
    <property type="entry name" value="GTPase Der"/>
    <property type="match status" value="1"/>
</dbReference>
<dbReference type="NCBIfam" id="TIGR03594">
    <property type="entry name" value="GTPase_EngA"/>
    <property type="match status" value="1"/>
</dbReference>
<evidence type="ECO:0000313" key="14">
    <source>
        <dbReference type="Proteomes" id="UP000315700"/>
    </source>
</evidence>
<comment type="function">
    <text evidence="8 9">GTPase that plays an essential role in the late steps of ribosome biogenesis.</text>
</comment>
<dbReference type="GO" id="GO:0005525">
    <property type="term" value="F:GTP binding"/>
    <property type="evidence" value="ECO:0007669"/>
    <property type="project" value="UniProtKB-UniRule"/>
</dbReference>
<evidence type="ECO:0000259" key="11">
    <source>
        <dbReference type="Pfam" id="PF01926"/>
    </source>
</evidence>
<dbReference type="SUPFAM" id="SSF52540">
    <property type="entry name" value="P-loop containing nucleoside triphosphate hydrolases"/>
    <property type="match status" value="2"/>
</dbReference>
<keyword evidence="3 8" id="KW-0690">Ribosome biogenesis</keyword>
<dbReference type="KEGG" id="ccos:Pan44_50560"/>
<feature type="binding site" evidence="8">
    <location>
        <begin position="57"/>
        <end position="61"/>
    </location>
    <ligand>
        <name>GTP</name>
        <dbReference type="ChEBI" id="CHEBI:37565"/>
        <label>1</label>
    </ligand>
</feature>
<dbReference type="HAMAP" id="MF_00195">
    <property type="entry name" value="GTPase_Der"/>
    <property type="match status" value="1"/>
</dbReference>
<evidence type="ECO:0000256" key="10">
    <source>
        <dbReference type="SAM" id="MobiDB-lite"/>
    </source>
</evidence>
<dbReference type="CDD" id="cd01895">
    <property type="entry name" value="EngA2"/>
    <property type="match status" value="1"/>
</dbReference>
<dbReference type="GO" id="GO:0042254">
    <property type="term" value="P:ribosome biogenesis"/>
    <property type="evidence" value="ECO:0007669"/>
    <property type="project" value="UniProtKB-KW"/>
</dbReference>
<keyword evidence="4 9" id="KW-0677">Repeat</keyword>
<dbReference type="InterPro" id="IPR005225">
    <property type="entry name" value="Small_GTP-bd"/>
</dbReference>
<dbReference type="InterPro" id="IPR006073">
    <property type="entry name" value="GTP-bd"/>
</dbReference>
<comment type="subunit">
    <text evidence="8">Associates with the 50S ribosomal subunit.</text>
</comment>